<keyword evidence="13" id="KW-0812">Transmembrane</keyword>
<evidence type="ECO:0000256" key="11">
    <source>
        <dbReference type="ARBA" id="ARBA00030126"/>
    </source>
</evidence>
<evidence type="ECO:0000256" key="13">
    <source>
        <dbReference type="SAM" id="Phobius"/>
    </source>
</evidence>
<keyword evidence="13" id="KW-1133">Transmembrane helix</keyword>
<evidence type="ECO:0000256" key="8">
    <source>
        <dbReference type="ARBA" id="ARBA00022723"/>
    </source>
</evidence>
<gene>
    <name evidence="15" type="ORF">FWK35_00013014</name>
</gene>
<evidence type="ECO:0000313" key="15">
    <source>
        <dbReference type="EMBL" id="KAF0759195.1"/>
    </source>
</evidence>
<comment type="similarity">
    <text evidence="4">Belongs to the HARBI1 family.</text>
</comment>
<protein>
    <recommendedName>
        <fullName evidence="5">Putative nuclease HARBI1</fullName>
    </recommendedName>
    <alternativeName>
        <fullName evidence="11">Harbinger transposase-derived nuclease</fullName>
    </alternativeName>
</protein>
<comment type="caution">
    <text evidence="15">The sequence shown here is derived from an EMBL/GenBank/DDBJ whole genome shotgun (WGS) entry which is preliminary data.</text>
</comment>
<dbReference type="InterPro" id="IPR045249">
    <property type="entry name" value="HARBI1-like"/>
</dbReference>
<evidence type="ECO:0000256" key="6">
    <source>
        <dbReference type="ARBA" id="ARBA00022490"/>
    </source>
</evidence>
<dbReference type="InterPro" id="IPR027806">
    <property type="entry name" value="HARBI1_dom"/>
</dbReference>
<evidence type="ECO:0000256" key="3">
    <source>
        <dbReference type="ARBA" id="ARBA00004496"/>
    </source>
</evidence>
<dbReference type="Proteomes" id="UP000478052">
    <property type="component" value="Unassembled WGS sequence"/>
</dbReference>
<dbReference type="GO" id="GO:0016787">
    <property type="term" value="F:hydrolase activity"/>
    <property type="evidence" value="ECO:0007669"/>
    <property type="project" value="UniProtKB-KW"/>
</dbReference>
<comment type="cofactor">
    <cofactor evidence="1">
        <name>a divalent metal cation</name>
        <dbReference type="ChEBI" id="CHEBI:60240"/>
    </cofactor>
</comment>
<dbReference type="EMBL" id="VUJU01003074">
    <property type="protein sequence ID" value="KAF0759195.1"/>
    <property type="molecule type" value="Genomic_DNA"/>
</dbReference>
<keyword evidence="8" id="KW-0479">Metal-binding</keyword>
<dbReference type="OrthoDB" id="6585180at2759"/>
<name>A0A6G0YP36_APHCR</name>
<feature type="domain" description="DDE Tnp4" evidence="14">
    <location>
        <begin position="151"/>
        <end position="235"/>
    </location>
</feature>
<dbReference type="InterPro" id="IPR026103">
    <property type="entry name" value="HARBI1_animal"/>
</dbReference>
<accession>A0A6G0YP36</accession>
<dbReference type="PRINTS" id="PR02086">
    <property type="entry name" value="PUTNUCHARBI1"/>
</dbReference>
<dbReference type="AlphaFoldDB" id="A0A6G0YP36"/>
<evidence type="ECO:0000313" key="16">
    <source>
        <dbReference type="Proteomes" id="UP000478052"/>
    </source>
</evidence>
<feature type="transmembrane region" description="Helical" evidence="13">
    <location>
        <begin position="112"/>
        <end position="132"/>
    </location>
</feature>
<evidence type="ECO:0000256" key="4">
    <source>
        <dbReference type="ARBA" id="ARBA00006958"/>
    </source>
</evidence>
<dbReference type="PANTHER" id="PTHR22930:SF250">
    <property type="entry name" value="NUCLEASE HARBI1-LIKE PROTEIN"/>
    <property type="match status" value="1"/>
</dbReference>
<reference evidence="15 16" key="1">
    <citation type="submission" date="2019-08" db="EMBL/GenBank/DDBJ databases">
        <title>Whole genome of Aphis craccivora.</title>
        <authorList>
            <person name="Voronova N.V."/>
            <person name="Shulinski R.S."/>
            <person name="Bandarenka Y.V."/>
            <person name="Zhorov D.G."/>
            <person name="Warner D."/>
        </authorList>
    </citation>
    <scope>NUCLEOTIDE SEQUENCE [LARGE SCALE GENOMIC DNA]</scope>
    <source>
        <strain evidence="15">180601</strain>
        <tissue evidence="15">Whole Body</tissue>
    </source>
</reference>
<evidence type="ECO:0000256" key="7">
    <source>
        <dbReference type="ARBA" id="ARBA00022722"/>
    </source>
</evidence>
<keyword evidence="9" id="KW-0378">Hydrolase</keyword>
<dbReference type="GO" id="GO:0046872">
    <property type="term" value="F:metal ion binding"/>
    <property type="evidence" value="ECO:0007669"/>
    <property type="project" value="UniProtKB-KW"/>
</dbReference>
<dbReference type="GO" id="GO:0005634">
    <property type="term" value="C:nucleus"/>
    <property type="evidence" value="ECO:0007669"/>
    <property type="project" value="UniProtKB-SubCell"/>
</dbReference>
<organism evidence="15 16">
    <name type="scientific">Aphis craccivora</name>
    <name type="common">Cowpea aphid</name>
    <dbReference type="NCBI Taxonomy" id="307492"/>
    <lineage>
        <taxon>Eukaryota</taxon>
        <taxon>Metazoa</taxon>
        <taxon>Ecdysozoa</taxon>
        <taxon>Arthropoda</taxon>
        <taxon>Hexapoda</taxon>
        <taxon>Insecta</taxon>
        <taxon>Pterygota</taxon>
        <taxon>Neoptera</taxon>
        <taxon>Paraneoptera</taxon>
        <taxon>Hemiptera</taxon>
        <taxon>Sternorrhyncha</taxon>
        <taxon>Aphidomorpha</taxon>
        <taxon>Aphidoidea</taxon>
        <taxon>Aphididae</taxon>
        <taxon>Aphidini</taxon>
        <taxon>Aphis</taxon>
        <taxon>Aphis</taxon>
    </lineage>
</organism>
<evidence type="ECO:0000256" key="5">
    <source>
        <dbReference type="ARBA" id="ARBA00015519"/>
    </source>
</evidence>
<comment type="subcellular location">
    <subcellularLocation>
        <location evidence="3">Cytoplasm</location>
    </subcellularLocation>
    <subcellularLocation>
        <location evidence="2">Nucleus</location>
    </subcellularLocation>
</comment>
<keyword evidence="10" id="KW-0539">Nucleus</keyword>
<comment type="function">
    <text evidence="12">Transposase-derived protein that may have nuclease activity. Does not have transposase activity.</text>
</comment>
<evidence type="ECO:0000256" key="12">
    <source>
        <dbReference type="ARBA" id="ARBA00045850"/>
    </source>
</evidence>
<evidence type="ECO:0000256" key="2">
    <source>
        <dbReference type="ARBA" id="ARBA00004123"/>
    </source>
</evidence>
<dbReference type="GO" id="GO:0004518">
    <property type="term" value="F:nuclease activity"/>
    <property type="evidence" value="ECO:0007669"/>
    <property type="project" value="UniProtKB-KW"/>
</dbReference>
<evidence type="ECO:0000256" key="9">
    <source>
        <dbReference type="ARBA" id="ARBA00022801"/>
    </source>
</evidence>
<keyword evidence="7" id="KW-0540">Nuclease</keyword>
<keyword evidence="16" id="KW-1185">Reference proteome</keyword>
<feature type="transmembrane region" description="Helical" evidence="13">
    <location>
        <begin position="84"/>
        <end position="106"/>
    </location>
</feature>
<evidence type="ECO:0000259" key="14">
    <source>
        <dbReference type="Pfam" id="PF13359"/>
    </source>
</evidence>
<keyword evidence="6" id="KW-0963">Cytoplasm</keyword>
<evidence type="ECO:0000256" key="10">
    <source>
        <dbReference type="ARBA" id="ARBA00023242"/>
    </source>
</evidence>
<evidence type="ECO:0000256" key="1">
    <source>
        <dbReference type="ARBA" id="ARBA00001968"/>
    </source>
</evidence>
<keyword evidence="13" id="KW-0472">Membrane</keyword>
<dbReference type="PANTHER" id="PTHR22930">
    <property type="match status" value="1"/>
</dbReference>
<dbReference type="Pfam" id="PF13359">
    <property type="entry name" value="DDE_Tnp_4"/>
    <property type="match status" value="1"/>
</dbReference>
<proteinExistence type="inferred from homology"/>
<dbReference type="GO" id="GO:0005737">
    <property type="term" value="C:cytoplasm"/>
    <property type="evidence" value="ECO:0007669"/>
    <property type="project" value="UniProtKB-SubCell"/>
</dbReference>
<sequence>MNNCNHLIDFIDEVNYIGERRPQVFRDRPNYYDILTEDEFIYRFRLSKKCVVYLLNLLTEKLETATDRNMALTTMTQVLLTLRFYALGIMLISVADMFGVSIFSASRTIKNVSYAIAGLSGSFLNIPVHNIVETKMKMFKIARFPLVFGAIDCTHVRIQFPGGESSETFRNRKGYFSLNVQALVNSDLKFMDVVARWPGSAHDSNIFRNSRLYTRLESDEFNNMAILGDSGYALKP</sequence>